<dbReference type="GO" id="GO:0008270">
    <property type="term" value="F:zinc ion binding"/>
    <property type="evidence" value="ECO:0007669"/>
    <property type="project" value="TreeGrafter"/>
</dbReference>
<reference evidence="4" key="3">
    <citation type="journal article" date="2018" name="BMC Genomics">
        <title>Whole genome sequencing and function prediction of 133 gut anaerobes isolated from chicken caecum in pure cultures.</title>
        <authorList>
            <person name="Medvecky M."/>
            <person name="Cejkova D."/>
            <person name="Polansky O."/>
            <person name="Karasova D."/>
            <person name="Kubasova T."/>
            <person name="Cizek A."/>
            <person name="Rychlik I."/>
        </authorList>
    </citation>
    <scope>NUCLEOTIDE SEQUENCE</scope>
    <source>
        <strain evidence="4">An199</strain>
    </source>
</reference>
<reference evidence="5 9" key="5">
    <citation type="submission" date="2020-04" db="EMBL/GenBank/DDBJ databases">
        <title>Complete Genomes and Methylome analysis of CBBP consortium that reverse antibiotic-induced susceptibility to vancomycin-resistant Enterococcus faecium infection.</title>
        <authorList>
            <person name="Fomenkov A."/>
            <person name="Zhang Z."/>
            <person name="Pamer E."/>
            <person name="Roberts R.J."/>
        </authorList>
    </citation>
    <scope>NUCLEOTIDE SEQUENCE [LARGE SCALE GENOMIC DNA]</scope>
    <source>
        <strain evidence="9">CBBP</strain>
        <strain evidence="5">CBBP-1</strain>
    </source>
</reference>
<evidence type="ECO:0000256" key="1">
    <source>
        <dbReference type="PIRSR" id="PIRSR602481-1"/>
    </source>
</evidence>
<name>A0A173VYA1_PARDI</name>
<feature type="binding site" evidence="1">
    <location>
        <position position="134"/>
    </location>
    <ligand>
        <name>Zn(2+)</name>
        <dbReference type="ChEBI" id="CHEBI:29105"/>
    </ligand>
</feature>
<dbReference type="InterPro" id="IPR036390">
    <property type="entry name" value="WH_DNA-bd_sf"/>
</dbReference>
<dbReference type="GeneID" id="93524384"/>
<evidence type="ECO:0000313" key="5">
    <source>
        <dbReference type="EMBL" id="QJE28499.1"/>
    </source>
</evidence>
<dbReference type="InterPro" id="IPR002481">
    <property type="entry name" value="FUR"/>
</dbReference>
<dbReference type="Gene3D" id="1.10.10.10">
    <property type="entry name" value="Winged helix-like DNA-binding domain superfamily/Winged helix DNA-binding domain"/>
    <property type="match status" value="1"/>
</dbReference>
<dbReference type="EMBL" id="CP051672">
    <property type="protein sequence ID" value="QJE28499.1"/>
    <property type="molecule type" value="Genomic_DNA"/>
</dbReference>
<keyword evidence="1" id="KW-0479">Metal-binding</keyword>
<evidence type="ECO:0000313" key="9">
    <source>
        <dbReference type="Proteomes" id="UP000501982"/>
    </source>
</evidence>
<keyword evidence="1" id="KW-0862">Zinc</keyword>
<dbReference type="InterPro" id="IPR036388">
    <property type="entry name" value="WH-like_DNA-bd_sf"/>
</dbReference>
<dbReference type="GO" id="GO:1900376">
    <property type="term" value="P:regulation of secondary metabolite biosynthetic process"/>
    <property type="evidence" value="ECO:0007669"/>
    <property type="project" value="TreeGrafter"/>
</dbReference>
<evidence type="ECO:0000313" key="3">
    <source>
        <dbReference type="EMBL" id="MRY57269.1"/>
    </source>
</evidence>
<evidence type="ECO:0000313" key="8">
    <source>
        <dbReference type="Proteomes" id="UP000463337"/>
    </source>
</evidence>
<gene>
    <name evidence="4" type="ORF">B5F32_09905</name>
    <name evidence="2" type="ORF">ERS852429_03905</name>
    <name evidence="3" type="ORF">GKD59_04940</name>
    <name evidence="5" type="ORF">HHO38_09175</name>
</gene>
<dbReference type="GO" id="GO:0045892">
    <property type="term" value="P:negative regulation of DNA-templated transcription"/>
    <property type="evidence" value="ECO:0007669"/>
    <property type="project" value="TreeGrafter"/>
</dbReference>
<feature type="binding site" evidence="1">
    <location>
        <position position="98"/>
    </location>
    <ligand>
        <name>Zn(2+)</name>
        <dbReference type="ChEBI" id="CHEBI:29105"/>
    </ligand>
</feature>
<dbReference type="PANTHER" id="PTHR33202:SF22">
    <property type="entry name" value="HYDROGEN PEROXIDE SENSITIVE REPRESSOR"/>
    <property type="match status" value="1"/>
</dbReference>
<proteinExistence type="predicted"/>
<dbReference type="EMBL" id="WKLT01000003">
    <property type="protein sequence ID" value="MRY57269.1"/>
    <property type="molecule type" value="Genomic_DNA"/>
</dbReference>
<reference evidence="7" key="2">
    <citation type="submission" date="2017-04" db="EMBL/GenBank/DDBJ databases">
        <title>Function of individual gut microbiota members based on whole genome sequencing of pure cultures obtained from chicken caecum.</title>
        <authorList>
            <person name="Medvecky M."/>
            <person name="Cejkova D."/>
            <person name="Polansky O."/>
            <person name="Karasova D."/>
            <person name="Kubasova T."/>
            <person name="Cizek A."/>
            <person name="Rychlik I."/>
        </authorList>
    </citation>
    <scope>NUCLEOTIDE SEQUENCE [LARGE SCALE GENOMIC DNA]</scope>
    <source>
        <strain evidence="7">An199</strain>
    </source>
</reference>
<dbReference type="EMBL" id="NFJX01000007">
    <property type="protein sequence ID" value="OUP19226.1"/>
    <property type="molecule type" value="Genomic_DNA"/>
</dbReference>
<dbReference type="GO" id="GO:0000976">
    <property type="term" value="F:transcription cis-regulatory region binding"/>
    <property type="evidence" value="ECO:0007669"/>
    <property type="project" value="TreeGrafter"/>
</dbReference>
<dbReference type="Proteomes" id="UP000195950">
    <property type="component" value="Unassembled WGS sequence"/>
</dbReference>
<evidence type="ECO:0000313" key="7">
    <source>
        <dbReference type="Proteomes" id="UP000195950"/>
    </source>
</evidence>
<evidence type="ECO:0000313" key="6">
    <source>
        <dbReference type="Proteomes" id="UP000095591"/>
    </source>
</evidence>
<reference evidence="3 8" key="4">
    <citation type="journal article" date="2019" name="Nat. Med.">
        <title>A library of human gut bacterial isolates paired with longitudinal multiomics data enables mechanistic microbiome research.</title>
        <authorList>
            <person name="Poyet M."/>
            <person name="Groussin M."/>
            <person name="Gibbons S.M."/>
            <person name="Avila-Pacheco J."/>
            <person name="Jiang X."/>
            <person name="Kearney S.M."/>
            <person name="Perrotta A.R."/>
            <person name="Berdy B."/>
            <person name="Zhao S."/>
            <person name="Lieberman T.D."/>
            <person name="Swanson P.K."/>
            <person name="Smith M."/>
            <person name="Roesemann S."/>
            <person name="Alexander J.E."/>
            <person name="Rich S.A."/>
            <person name="Livny J."/>
            <person name="Vlamakis H."/>
            <person name="Clish C."/>
            <person name="Bullock K."/>
            <person name="Deik A."/>
            <person name="Scott J."/>
            <person name="Pierce K.A."/>
            <person name="Xavier R.J."/>
            <person name="Alm E.J."/>
        </authorList>
    </citation>
    <scope>NUCLEOTIDE SEQUENCE [LARGE SCALE GENOMIC DNA]</scope>
    <source>
        <strain evidence="3 8">BIOML-A41</strain>
    </source>
</reference>
<sequence>MSTKQCEDMLVGKGVRPTAARILVLQKLSERTSPASLFELEAELETLDKSTISRSLALLLEHHAIHSFEDGSGSIKYEICQSRSETCPVGDRHIHFFCEVCRKTSCLNNIKIPVAQLPEGYIMDTINYTVKGVCPLCNKRRSQKP</sequence>
<accession>A0A173VYA1</accession>
<dbReference type="GO" id="GO:0003700">
    <property type="term" value="F:DNA-binding transcription factor activity"/>
    <property type="evidence" value="ECO:0007669"/>
    <property type="project" value="InterPro"/>
</dbReference>
<dbReference type="AlphaFoldDB" id="A0A173VYA1"/>
<dbReference type="Proteomes" id="UP000501982">
    <property type="component" value="Chromosome"/>
</dbReference>
<reference evidence="2 6" key="1">
    <citation type="submission" date="2015-09" db="EMBL/GenBank/DDBJ databases">
        <authorList>
            <consortium name="Pathogen Informatics"/>
        </authorList>
    </citation>
    <scope>NUCLEOTIDE SEQUENCE [LARGE SCALE GENOMIC DNA]</scope>
    <source>
        <strain evidence="2 6">2789STDY5608872</strain>
    </source>
</reference>
<feature type="binding site" evidence="1">
    <location>
        <position position="101"/>
    </location>
    <ligand>
        <name>Zn(2+)</name>
        <dbReference type="ChEBI" id="CHEBI:29105"/>
    </ligand>
</feature>
<evidence type="ECO:0000313" key="4">
    <source>
        <dbReference type="EMBL" id="OUP19226.1"/>
    </source>
</evidence>
<dbReference type="EMBL" id="CYXP01000011">
    <property type="protein sequence ID" value="CUN32074.1"/>
    <property type="molecule type" value="Genomic_DNA"/>
</dbReference>
<dbReference type="RefSeq" id="WP_008774104.1">
    <property type="nucleotide sequence ID" value="NZ_CAJSZN010000004.1"/>
</dbReference>
<evidence type="ECO:0000313" key="2">
    <source>
        <dbReference type="EMBL" id="CUN32074.1"/>
    </source>
</evidence>
<organism evidence="2 6">
    <name type="scientific">Parabacteroides distasonis</name>
    <dbReference type="NCBI Taxonomy" id="823"/>
    <lineage>
        <taxon>Bacteria</taxon>
        <taxon>Pseudomonadati</taxon>
        <taxon>Bacteroidota</taxon>
        <taxon>Bacteroidia</taxon>
        <taxon>Bacteroidales</taxon>
        <taxon>Tannerellaceae</taxon>
        <taxon>Parabacteroides</taxon>
    </lineage>
</organism>
<dbReference type="Proteomes" id="UP000095591">
    <property type="component" value="Unassembled WGS sequence"/>
</dbReference>
<dbReference type="PANTHER" id="PTHR33202">
    <property type="entry name" value="ZINC UPTAKE REGULATION PROTEIN"/>
    <property type="match status" value="1"/>
</dbReference>
<dbReference type="SUPFAM" id="SSF46785">
    <property type="entry name" value="Winged helix' DNA-binding domain"/>
    <property type="match status" value="1"/>
</dbReference>
<protein>
    <submittedName>
        <fullName evidence="3">Transcriptional repressor</fullName>
    </submittedName>
</protein>
<dbReference type="Proteomes" id="UP000463337">
    <property type="component" value="Unassembled WGS sequence"/>
</dbReference>
<feature type="binding site" evidence="1">
    <location>
        <position position="137"/>
    </location>
    <ligand>
        <name>Zn(2+)</name>
        <dbReference type="ChEBI" id="CHEBI:29105"/>
    </ligand>
</feature>
<comment type="cofactor">
    <cofactor evidence="1">
        <name>Zn(2+)</name>
        <dbReference type="ChEBI" id="CHEBI:29105"/>
    </cofactor>
    <text evidence="1">Binds 1 zinc ion per subunit.</text>
</comment>